<dbReference type="AlphaFoldDB" id="A0AA95H5E5"/>
<organism evidence="2">
    <name type="scientific">Candidatus Thiocaldithrix dubininis</name>
    <dbReference type="NCBI Taxonomy" id="3080823"/>
    <lineage>
        <taxon>Bacteria</taxon>
        <taxon>Pseudomonadati</taxon>
        <taxon>Pseudomonadota</taxon>
        <taxon>Gammaproteobacteria</taxon>
        <taxon>Thiotrichales</taxon>
        <taxon>Thiotrichaceae</taxon>
        <taxon>Candidatus Thiocaldithrix</taxon>
    </lineage>
</organism>
<dbReference type="InterPro" id="IPR007621">
    <property type="entry name" value="TPM_dom"/>
</dbReference>
<dbReference type="KEGG" id="tdu:QJT80_10925"/>
<sequence>MVKVALQATTQPSFKRWLKHACYFPWITWRYFNQDAQTQIELAVERAELTQPGEIQVIIEGSLPLLSAYHQDTPQRALSLFGEYNVWDTAYNSGILLYINLCAHRVELLADRGIDEFVDHSHWKAICDTVSQSIDTPQRVAGVVQGINEIGQTLHAFYKAQVQDPGNELTNKPVLI</sequence>
<evidence type="ECO:0000313" key="2">
    <source>
        <dbReference type="EMBL" id="WGZ90010.1"/>
    </source>
</evidence>
<proteinExistence type="predicted"/>
<reference evidence="2" key="2">
    <citation type="submission" date="2023-04" db="EMBL/GenBank/DDBJ databases">
        <authorList>
            <person name="Beletskiy A.V."/>
            <person name="Mardanov A.V."/>
            <person name="Ravin N.V."/>
        </authorList>
    </citation>
    <scope>NUCLEOTIDE SEQUENCE</scope>
    <source>
        <strain evidence="2">GKL-01</strain>
    </source>
</reference>
<dbReference type="Proteomes" id="UP001300672">
    <property type="component" value="Chromosome"/>
</dbReference>
<evidence type="ECO:0000259" key="1">
    <source>
        <dbReference type="Pfam" id="PF04536"/>
    </source>
</evidence>
<dbReference type="EMBL" id="CP124755">
    <property type="protein sequence ID" value="WGZ90010.1"/>
    <property type="molecule type" value="Genomic_DNA"/>
</dbReference>
<name>A0AA95H5E5_9GAMM</name>
<feature type="domain" description="TPM" evidence="1">
    <location>
        <begin position="32"/>
        <end position="152"/>
    </location>
</feature>
<reference evidence="2" key="1">
    <citation type="journal article" date="2023" name="Int. J. Mol. Sci.">
        <title>Metagenomics Revealed a New Genus 'Candidatus Thiocaldithrix dubininis' gen. nov., sp. nov. and a New Species 'Candidatus Thiothrix putei' sp. nov. in the Family Thiotrichaceae, Some Members of Which Have Traits of Both Na+- and H+-Motive Energetics.</title>
        <authorList>
            <person name="Ravin N.V."/>
            <person name="Muntyan M.S."/>
            <person name="Smolyakov D.D."/>
            <person name="Rudenko T.S."/>
            <person name="Beletsky A.V."/>
            <person name="Mardanov A.V."/>
            <person name="Grabovich M.Y."/>
        </authorList>
    </citation>
    <scope>NUCLEOTIDE SEQUENCE</scope>
    <source>
        <strain evidence="2">GKL-01</strain>
    </source>
</reference>
<protein>
    <submittedName>
        <fullName evidence="2">TPM domain-containing protein</fullName>
    </submittedName>
</protein>
<dbReference type="Pfam" id="PF04536">
    <property type="entry name" value="TPM_phosphatase"/>
    <property type="match status" value="1"/>
</dbReference>
<gene>
    <name evidence="2" type="ORF">QJT80_10925</name>
</gene>
<dbReference type="Gene3D" id="3.10.310.50">
    <property type="match status" value="1"/>
</dbReference>
<accession>A0AA95H5E5</accession>